<dbReference type="PANTHER" id="PTHR35004:SF7">
    <property type="entry name" value="INTEGRASE PROTEIN"/>
    <property type="match status" value="1"/>
</dbReference>
<comment type="caution">
    <text evidence="1">The sequence shown here is derived from an EMBL/GenBank/DDBJ whole genome shotgun (WGS) entry which is preliminary data.</text>
</comment>
<gene>
    <name evidence="1" type="ORF">FZ942_23545</name>
</gene>
<dbReference type="RefSeq" id="WP_149233533.1">
    <property type="nucleotide sequence ID" value="NZ_VTTN01000011.1"/>
</dbReference>
<dbReference type="InterPro" id="IPR009057">
    <property type="entry name" value="Homeodomain-like_sf"/>
</dbReference>
<dbReference type="AlphaFoldDB" id="A0A5A9GGG2"/>
<accession>A0A5A9GGG2</accession>
<dbReference type="EMBL" id="VTTN01000011">
    <property type="protein sequence ID" value="KAA0593426.1"/>
    <property type="molecule type" value="Genomic_DNA"/>
</dbReference>
<evidence type="ECO:0000313" key="1">
    <source>
        <dbReference type="EMBL" id="KAA0593426.1"/>
    </source>
</evidence>
<dbReference type="SUPFAM" id="SSF46689">
    <property type="entry name" value="Homeodomain-like"/>
    <property type="match status" value="1"/>
</dbReference>
<dbReference type="Proteomes" id="UP000324927">
    <property type="component" value="Unassembled WGS sequence"/>
</dbReference>
<evidence type="ECO:0000313" key="2">
    <source>
        <dbReference type="Proteomes" id="UP000324927"/>
    </source>
</evidence>
<organism evidence="1 2">
    <name type="scientific">Azospirillum lipoferum</name>
    <dbReference type="NCBI Taxonomy" id="193"/>
    <lineage>
        <taxon>Bacteria</taxon>
        <taxon>Pseudomonadati</taxon>
        <taxon>Pseudomonadota</taxon>
        <taxon>Alphaproteobacteria</taxon>
        <taxon>Rhodospirillales</taxon>
        <taxon>Azospirillaceae</taxon>
        <taxon>Azospirillum</taxon>
    </lineage>
</organism>
<protein>
    <submittedName>
        <fullName evidence="1">Helix-turn-helix domain-containing protein</fullName>
    </submittedName>
</protein>
<feature type="non-terminal residue" evidence="1">
    <location>
        <position position="173"/>
    </location>
</feature>
<dbReference type="Pfam" id="PF13565">
    <property type="entry name" value="HTH_32"/>
    <property type="match status" value="1"/>
</dbReference>
<dbReference type="PANTHER" id="PTHR35004">
    <property type="entry name" value="TRANSPOSASE RV3428C-RELATED"/>
    <property type="match status" value="1"/>
</dbReference>
<dbReference type="OrthoDB" id="7319221at2"/>
<keyword evidence="2" id="KW-1185">Reference proteome</keyword>
<sequence length="173" mass="19790">MGWITMSERDLQRVEVLGEVLSGRRGVGSAASVLALSERQVWRLLARYKAGGGGALVHRGRGRLSNRRLGDEVREQALELVRSRYGDFGPTLAAEMLRDKHGLTVSRETLRQWMAAAGLWLSRRQRRQFHPPRLRRERFGELIQIDGSEHRWFEDRADPCTLLVFIDDATGRL</sequence>
<reference evidence="1 2" key="1">
    <citation type="submission" date="2019-08" db="EMBL/GenBank/DDBJ databases">
        <authorList>
            <person name="Grouzdev D."/>
            <person name="Tikhonova E."/>
            <person name="Kravchenko I."/>
        </authorList>
    </citation>
    <scope>NUCLEOTIDE SEQUENCE [LARGE SCALE GENOMIC DNA]</scope>
    <source>
        <strain evidence="1 2">59b</strain>
    </source>
</reference>
<name>A0A5A9GGG2_AZOLI</name>
<proteinExistence type="predicted"/>